<dbReference type="Pfam" id="PF01370">
    <property type="entry name" value="Epimerase"/>
    <property type="match status" value="1"/>
</dbReference>
<dbReference type="PANTHER" id="PTHR43245">
    <property type="entry name" value="BIFUNCTIONAL POLYMYXIN RESISTANCE PROTEIN ARNA"/>
    <property type="match status" value="1"/>
</dbReference>
<sequence>MADGGHRRARVLILGGTGFIGRHLVAYLVSHDLVSKVRVADKVPPQMAWLNCQHKEVFANPLVEFKHSSLINPASVKNAFTDPEGEFDYVINLAAETKYGQTDPVYQEGINRLSTNCAAEAMDHKVKLYIEFSSGQMYSSDKKPCREDGKCEPWTHLAKHKLEVEHQLENFKDLNYIIVRPAIVYGPGDRQGLTPRLIIGAIYKYIRQKMKMLWTKDLKMNTVHVQDVCQAVWHLCNHGSPGQVYNIVDSSDTTQGKVCHLVAELFNVQYDFVGSMFSNIARVNMTSVVEEINDKHMTPWAEACQTDNVSNTPLDPFIDEELLYNKHLYLDGKKLLETGFIYQIPAPRLEHLREMLEDYISLGLFPKTLLKQEISSKGDNSSDIGDKDE</sequence>
<accession>A0A210QMK7</accession>
<organism evidence="2 3">
    <name type="scientific">Mizuhopecten yessoensis</name>
    <name type="common">Japanese scallop</name>
    <name type="synonym">Patinopecten yessoensis</name>
    <dbReference type="NCBI Taxonomy" id="6573"/>
    <lineage>
        <taxon>Eukaryota</taxon>
        <taxon>Metazoa</taxon>
        <taxon>Spiralia</taxon>
        <taxon>Lophotrochozoa</taxon>
        <taxon>Mollusca</taxon>
        <taxon>Bivalvia</taxon>
        <taxon>Autobranchia</taxon>
        <taxon>Pteriomorphia</taxon>
        <taxon>Pectinida</taxon>
        <taxon>Pectinoidea</taxon>
        <taxon>Pectinidae</taxon>
        <taxon>Mizuhopecten</taxon>
    </lineage>
</organism>
<dbReference type="AlphaFoldDB" id="A0A210QMK7"/>
<dbReference type="EMBL" id="NEDP02002878">
    <property type="protein sequence ID" value="OWF49963.1"/>
    <property type="molecule type" value="Genomic_DNA"/>
</dbReference>
<keyword evidence="3" id="KW-1185">Reference proteome</keyword>
<dbReference type="InterPro" id="IPR050177">
    <property type="entry name" value="Lipid_A_modif_metabolic_enz"/>
</dbReference>
<comment type="caution">
    <text evidence="2">The sequence shown here is derived from an EMBL/GenBank/DDBJ whole genome shotgun (WGS) entry which is preliminary data.</text>
</comment>
<name>A0A210QMK7_MIZYE</name>
<dbReference type="Proteomes" id="UP000242188">
    <property type="component" value="Unassembled WGS sequence"/>
</dbReference>
<evidence type="ECO:0000313" key="2">
    <source>
        <dbReference type="EMBL" id="OWF49963.1"/>
    </source>
</evidence>
<evidence type="ECO:0000313" key="3">
    <source>
        <dbReference type="Proteomes" id="UP000242188"/>
    </source>
</evidence>
<dbReference type="CDD" id="cd08946">
    <property type="entry name" value="SDR_e"/>
    <property type="match status" value="1"/>
</dbReference>
<dbReference type="OrthoDB" id="16464at2759"/>
<dbReference type="InterPro" id="IPR001509">
    <property type="entry name" value="Epimerase_deHydtase"/>
</dbReference>
<dbReference type="SUPFAM" id="SSF51735">
    <property type="entry name" value="NAD(P)-binding Rossmann-fold domains"/>
    <property type="match status" value="1"/>
</dbReference>
<dbReference type="PANTHER" id="PTHR43245:SF11">
    <property type="entry name" value="LD23561P"/>
    <property type="match status" value="1"/>
</dbReference>
<dbReference type="Gene3D" id="3.40.50.720">
    <property type="entry name" value="NAD(P)-binding Rossmann-like Domain"/>
    <property type="match status" value="1"/>
</dbReference>
<evidence type="ECO:0000259" key="1">
    <source>
        <dbReference type="Pfam" id="PF01370"/>
    </source>
</evidence>
<proteinExistence type="predicted"/>
<dbReference type="InterPro" id="IPR036291">
    <property type="entry name" value="NAD(P)-bd_dom_sf"/>
</dbReference>
<gene>
    <name evidence="2" type="ORF">KP79_PYT00962</name>
</gene>
<dbReference type="STRING" id="6573.A0A210QMK7"/>
<feature type="domain" description="NAD-dependent epimerase/dehydratase" evidence="1">
    <location>
        <begin position="11"/>
        <end position="247"/>
    </location>
</feature>
<protein>
    <submittedName>
        <fullName evidence="2">dTDP-D-glucose 4,6-dehydratase</fullName>
    </submittedName>
</protein>
<reference evidence="2 3" key="1">
    <citation type="journal article" date="2017" name="Nat. Ecol. Evol.">
        <title>Scallop genome provides insights into evolution of bilaterian karyotype and development.</title>
        <authorList>
            <person name="Wang S."/>
            <person name="Zhang J."/>
            <person name="Jiao W."/>
            <person name="Li J."/>
            <person name="Xun X."/>
            <person name="Sun Y."/>
            <person name="Guo X."/>
            <person name="Huan P."/>
            <person name="Dong B."/>
            <person name="Zhang L."/>
            <person name="Hu X."/>
            <person name="Sun X."/>
            <person name="Wang J."/>
            <person name="Zhao C."/>
            <person name="Wang Y."/>
            <person name="Wang D."/>
            <person name="Huang X."/>
            <person name="Wang R."/>
            <person name="Lv J."/>
            <person name="Li Y."/>
            <person name="Zhang Z."/>
            <person name="Liu B."/>
            <person name="Lu W."/>
            <person name="Hui Y."/>
            <person name="Liang J."/>
            <person name="Zhou Z."/>
            <person name="Hou R."/>
            <person name="Li X."/>
            <person name="Liu Y."/>
            <person name="Li H."/>
            <person name="Ning X."/>
            <person name="Lin Y."/>
            <person name="Zhao L."/>
            <person name="Xing Q."/>
            <person name="Dou J."/>
            <person name="Li Y."/>
            <person name="Mao J."/>
            <person name="Guo H."/>
            <person name="Dou H."/>
            <person name="Li T."/>
            <person name="Mu C."/>
            <person name="Jiang W."/>
            <person name="Fu Q."/>
            <person name="Fu X."/>
            <person name="Miao Y."/>
            <person name="Liu J."/>
            <person name="Yu Q."/>
            <person name="Li R."/>
            <person name="Liao H."/>
            <person name="Li X."/>
            <person name="Kong Y."/>
            <person name="Jiang Z."/>
            <person name="Chourrout D."/>
            <person name="Li R."/>
            <person name="Bao Z."/>
        </authorList>
    </citation>
    <scope>NUCLEOTIDE SEQUENCE [LARGE SCALE GENOMIC DNA]</scope>
    <source>
        <strain evidence="2 3">PY_sf001</strain>
    </source>
</reference>